<feature type="domain" description="Possible tRNA binding" evidence="15">
    <location>
        <begin position="791"/>
        <end position="1008"/>
    </location>
</feature>
<feature type="compositionally biased region" description="Basic and acidic residues" evidence="11">
    <location>
        <begin position="1037"/>
        <end position="1046"/>
    </location>
</feature>
<dbReference type="InterPro" id="IPR013562">
    <property type="entry name" value="TmcA/NAT10_N"/>
</dbReference>
<comment type="catalytic activity">
    <reaction evidence="9">
        <text>a cytidine in 18S rRNA + acetyl-CoA + ATP + H2O = an N(4)-acetylcytidine in 18S rRNA + ADP + phosphate + CoA + H(+)</text>
        <dbReference type="Rhea" id="RHEA:51424"/>
        <dbReference type="Rhea" id="RHEA-COMP:13575"/>
        <dbReference type="Rhea" id="RHEA-COMP:13576"/>
        <dbReference type="ChEBI" id="CHEBI:15377"/>
        <dbReference type="ChEBI" id="CHEBI:15378"/>
        <dbReference type="ChEBI" id="CHEBI:30616"/>
        <dbReference type="ChEBI" id="CHEBI:43474"/>
        <dbReference type="ChEBI" id="CHEBI:57287"/>
        <dbReference type="ChEBI" id="CHEBI:57288"/>
        <dbReference type="ChEBI" id="CHEBI:74900"/>
        <dbReference type="ChEBI" id="CHEBI:82748"/>
        <dbReference type="ChEBI" id="CHEBI:456216"/>
    </reaction>
</comment>
<dbReference type="InterPro" id="IPR007807">
    <property type="entry name" value="TcmA/NAT10_helicase"/>
</dbReference>
<name>A0A1V9XX64_9ACAR</name>
<evidence type="ECO:0000259" key="12">
    <source>
        <dbReference type="Pfam" id="PF05127"/>
    </source>
</evidence>
<dbReference type="InterPro" id="IPR032672">
    <property type="entry name" value="TmcA/NAT10/Kre33"/>
</dbReference>
<reference evidence="16 17" key="1">
    <citation type="journal article" date="2017" name="Gigascience">
        <title>Draft genome of the honey bee ectoparasitic mite, Tropilaelaps mercedesae, is shaped by the parasitic life history.</title>
        <authorList>
            <person name="Dong X."/>
            <person name="Armstrong S.D."/>
            <person name="Xia D."/>
            <person name="Makepeace B.L."/>
            <person name="Darby A.C."/>
            <person name="Kadowaki T."/>
        </authorList>
    </citation>
    <scope>NUCLEOTIDE SEQUENCE [LARGE SCALE GENOMIC DNA]</scope>
    <source>
        <strain evidence="16">Wuxi-XJTLU</strain>
    </source>
</reference>
<feature type="region of interest" description="Disordered" evidence="11">
    <location>
        <begin position="1"/>
        <end position="30"/>
    </location>
</feature>
<dbReference type="GO" id="GO:0030686">
    <property type="term" value="C:90S preribosome"/>
    <property type="evidence" value="ECO:0007669"/>
    <property type="project" value="TreeGrafter"/>
</dbReference>
<dbReference type="GO" id="GO:0005730">
    <property type="term" value="C:nucleolus"/>
    <property type="evidence" value="ECO:0007669"/>
    <property type="project" value="UniProtKB-SubCell"/>
</dbReference>
<dbReference type="InParanoid" id="A0A1V9XX64"/>
<dbReference type="GO" id="GO:1904812">
    <property type="term" value="P:rRNA acetylation involved in maturation of SSU-rRNA"/>
    <property type="evidence" value="ECO:0007669"/>
    <property type="project" value="InterPro"/>
</dbReference>
<dbReference type="Pfam" id="PF13718">
    <property type="entry name" value="GNAT_acetyltr_2"/>
    <property type="match status" value="1"/>
</dbReference>
<dbReference type="Pfam" id="PF08351">
    <property type="entry name" value="TmcA_N"/>
    <property type="match status" value="1"/>
</dbReference>
<feature type="domain" description="TcmA/NAT10 helicase" evidence="12">
    <location>
        <begin position="306"/>
        <end position="507"/>
    </location>
</feature>
<evidence type="ECO:0000256" key="1">
    <source>
        <dbReference type="ARBA" id="ARBA00004604"/>
    </source>
</evidence>
<dbReference type="Gene3D" id="3.40.50.11040">
    <property type="match status" value="1"/>
</dbReference>
<keyword evidence="17" id="KW-1185">Reference proteome</keyword>
<evidence type="ECO:0000313" key="17">
    <source>
        <dbReference type="Proteomes" id="UP000192247"/>
    </source>
</evidence>
<dbReference type="SUPFAM" id="SSF52540">
    <property type="entry name" value="P-loop containing nucleoside triphosphate hydrolases"/>
    <property type="match status" value="1"/>
</dbReference>
<dbReference type="FunFam" id="3.40.50.11040:FF:000002">
    <property type="entry name" value="RNA cytidine acetyltransferase"/>
    <property type="match status" value="1"/>
</dbReference>
<dbReference type="Gene3D" id="3.40.630.30">
    <property type="match status" value="1"/>
</dbReference>
<dbReference type="OrthoDB" id="10067491at2759"/>
<keyword evidence="3 16" id="KW-0808">Transferase</keyword>
<evidence type="ECO:0000256" key="8">
    <source>
        <dbReference type="ARBA" id="ARBA00023315"/>
    </source>
</evidence>
<evidence type="ECO:0000256" key="3">
    <source>
        <dbReference type="ARBA" id="ARBA00022679"/>
    </source>
</evidence>
<feature type="compositionally biased region" description="Basic and acidic residues" evidence="11">
    <location>
        <begin position="1"/>
        <end position="12"/>
    </location>
</feature>
<accession>A0A1V9XX64</accession>
<evidence type="ECO:0000259" key="15">
    <source>
        <dbReference type="Pfam" id="PF13725"/>
    </source>
</evidence>
<evidence type="ECO:0000256" key="9">
    <source>
        <dbReference type="ARBA" id="ARBA00052133"/>
    </source>
</evidence>
<dbReference type="GO" id="GO:0005524">
    <property type="term" value="F:ATP binding"/>
    <property type="evidence" value="ECO:0007669"/>
    <property type="project" value="UniProtKB-KW"/>
</dbReference>
<keyword evidence="2" id="KW-0698">rRNA processing</keyword>
<evidence type="ECO:0000256" key="2">
    <source>
        <dbReference type="ARBA" id="ARBA00022552"/>
    </source>
</evidence>
<dbReference type="GO" id="GO:0000049">
    <property type="term" value="F:tRNA binding"/>
    <property type="evidence" value="ECO:0007669"/>
    <property type="project" value="TreeGrafter"/>
</dbReference>
<keyword evidence="7" id="KW-0539">Nucleus</keyword>
<sequence length="1046" mass="117466">MNSRTERTDKNRQSSTRSTGGAAAGGSGVKRRKIDNRIRVLIENAVATRHRCMFVVVGQKARDQVVLLHHILSKSVVKARPSVLWCYKKNLGFTTHRQKRMKEIQRKIRSGTLDVNEQDPFELFIASTQIRYMYYNETHKILGQTFGMLVLQDFEAITPNILARTVETVEGGGIICILLHSIDSLKQLYTMTMDIHSRYRTEVHTRVVNRFNERFLLSLADHSTCLVVDDKLNILPLSSLAADIRPVEVSISAHEETPELSELKASLSDSPVASIAARCATTSQIQALNMMLNVLAEKSSRATVALTAARGRGKSAALGLAIGAALATGYCNIFVTAPSPENLRTLFEFIVKALDAVKYEQHSDYDVVQSTNPEFKGSIVRIVMHIHGQPRQIVQYIHPQDYKYAANAELLVIDEAAAIPLPLVRNLMGSFMVFLSSTVNGYEGTGRSLSLKLIAQLRKDSAGAGAQDGPNTTGRARFLKEFQMEESIRYRPGDLCEAWLNQILCLDASVGQLFGSTIGSGCPPPQDCQLFYVNRDTLFSYHKVSEAFLQELVGLYVASHYKNSPNDLQLLSDAPAHHLFVLLAPLSKGNKSDKQMPQVLCVIQLCYEGGISESSAAYHLSRDQQPAGDLIPWTVAQQFQDTNFARLSGARIVRIATHPDYQSMGYGKRAMQSLAEFFQGYHPSLSENKGTDSANPEEAALLLDELTDAAPDLLQENIEPRRSLPPLLLRLDELRPRQLDYLGVSFGLTNSLFRFWKSLGFAPVYVRQTANELTGEHSSIMIKSLDDKAAWMPLLFKDFRKRFASLLGFQLSSLESKMASSVIVHPICTEPCENLSVEDMSKEFSPYDIKRLEQYCNNLADHHLIMDMIPVMAKWFFSGHLGESFHLSLVQQCILLAVGLQHRTVEAIATDLDIERVQCLGLFNRTMRKFLVRFQQMLEKQIVSREFDNTASKYPKKGDQLCPLRKSLQRELEEGAEAIRRQQKEDLIKELNLTQYAIKGTDNEWKTALGDRGKSLISIKSLNKRKDEESEEEQRDELDLRVAKHL</sequence>
<keyword evidence="4" id="KW-0819">tRNA processing</keyword>
<gene>
    <name evidence="16" type="ORF">BIW11_06641</name>
</gene>
<dbReference type="Pfam" id="PF05127">
    <property type="entry name" value="NAT10_TcmA_helicase"/>
    <property type="match status" value="1"/>
</dbReference>
<keyword evidence="8" id="KW-0012">Acyltransferase</keyword>
<dbReference type="STRING" id="418985.A0A1V9XX64"/>
<proteinExistence type="inferred from homology"/>
<evidence type="ECO:0000256" key="4">
    <source>
        <dbReference type="ARBA" id="ARBA00022694"/>
    </source>
</evidence>
<evidence type="ECO:0000259" key="13">
    <source>
        <dbReference type="Pfam" id="PF08351"/>
    </source>
</evidence>
<dbReference type="InterPro" id="IPR033688">
    <property type="entry name" value="NAT10"/>
</dbReference>
<keyword evidence="6" id="KW-0067">ATP-binding</keyword>
<feature type="non-terminal residue" evidence="16">
    <location>
        <position position="1046"/>
    </location>
</feature>
<dbReference type="GO" id="GO:1990883">
    <property type="term" value="F:18S rRNA cytidine N-acetyltransferase activity"/>
    <property type="evidence" value="ECO:0007669"/>
    <property type="project" value="TreeGrafter"/>
</dbReference>
<dbReference type="FunCoup" id="A0A1V9XX64">
    <property type="interactions" value="1428"/>
</dbReference>
<dbReference type="Gene3D" id="3.40.50.300">
    <property type="entry name" value="P-loop containing nucleotide triphosphate hydrolases"/>
    <property type="match status" value="1"/>
</dbReference>
<organism evidence="16 17">
    <name type="scientific">Tropilaelaps mercedesae</name>
    <dbReference type="NCBI Taxonomy" id="418985"/>
    <lineage>
        <taxon>Eukaryota</taxon>
        <taxon>Metazoa</taxon>
        <taxon>Ecdysozoa</taxon>
        <taxon>Arthropoda</taxon>
        <taxon>Chelicerata</taxon>
        <taxon>Arachnida</taxon>
        <taxon>Acari</taxon>
        <taxon>Parasitiformes</taxon>
        <taxon>Mesostigmata</taxon>
        <taxon>Gamasina</taxon>
        <taxon>Dermanyssoidea</taxon>
        <taxon>Laelapidae</taxon>
        <taxon>Tropilaelaps</taxon>
    </lineage>
</organism>
<dbReference type="CDD" id="cd04301">
    <property type="entry name" value="NAT_SF"/>
    <property type="match status" value="1"/>
</dbReference>
<evidence type="ECO:0000256" key="11">
    <source>
        <dbReference type="SAM" id="MobiDB-lite"/>
    </source>
</evidence>
<evidence type="ECO:0000313" key="16">
    <source>
        <dbReference type="EMBL" id="OQR78084.1"/>
    </source>
</evidence>
<dbReference type="FunFam" id="3.40.50.300:FF:002218">
    <property type="entry name" value="tRNA(Met) cytidine acetyltransferase TmcA"/>
    <property type="match status" value="1"/>
</dbReference>
<dbReference type="Proteomes" id="UP000192247">
    <property type="component" value="Unassembled WGS sequence"/>
</dbReference>
<dbReference type="InterPro" id="IPR016181">
    <property type="entry name" value="Acyl_CoA_acyltransferase"/>
</dbReference>
<protein>
    <recommendedName>
        <fullName evidence="10">RNA cytidine acetyltransferase</fullName>
    </recommendedName>
</protein>
<evidence type="ECO:0000256" key="10">
    <source>
        <dbReference type="ARBA" id="ARBA00068357"/>
    </source>
</evidence>
<evidence type="ECO:0000256" key="7">
    <source>
        <dbReference type="ARBA" id="ARBA00023242"/>
    </source>
</evidence>
<dbReference type="InterPro" id="IPR000182">
    <property type="entry name" value="GNAT_dom"/>
</dbReference>
<dbReference type="InterPro" id="IPR027992">
    <property type="entry name" value="tRNA_bind_dom"/>
</dbReference>
<evidence type="ECO:0000259" key="14">
    <source>
        <dbReference type="Pfam" id="PF13718"/>
    </source>
</evidence>
<keyword evidence="5" id="KW-0547">Nucleotide-binding</keyword>
<dbReference type="Pfam" id="PF13725">
    <property type="entry name" value="tRNA_bind_2"/>
    <property type="match status" value="1"/>
</dbReference>
<evidence type="ECO:0000256" key="6">
    <source>
        <dbReference type="ARBA" id="ARBA00022840"/>
    </source>
</evidence>
<dbReference type="PANTHER" id="PTHR10925">
    <property type="entry name" value="N-ACETYLTRANSFERASE 10"/>
    <property type="match status" value="1"/>
</dbReference>
<comment type="subcellular location">
    <subcellularLocation>
        <location evidence="1">Nucleus</location>
        <location evidence="1">Nucleolus</location>
    </subcellularLocation>
</comment>
<dbReference type="AlphaFoldDB" id="A0A1V9XX64"/>
<feature type="domain" description="N-acetyltransferase" evidence="14">
    <location>
        <begin position="552"/>
        <end position="785"/>
    </location>
</feature>
<evidence type="ECO:0000256" key="5">
    <source>
        <dbReference type="ARBA" id="ARBA00022741"/>
    </source>
</evidence>
<feature type="domain" description="TmcA/NAT10 N-terminal" evidence="13">
    <location>
        <begin position="37"/>
        <end position="229"/>
    </location>
</feature>
<dbReference type="SUPFAM" id="SSF55729">
    <property type="entry name" value="Acyl-CoA N-acyltransferases (Nat)"/>
    <property type="match status" value="1"/>
</dbReference>
<dbReference type="HAMAP" id="MF_03211">
    <property type="entry name" value="RNA_acetyltr_Nat10"/>
    <property type="match status" value="1"/>
</dbReference>
<feature type="region of interest" description="Disordered" evidence="11">
    <location>
        <begin position="1022"/>
        <end position="1046"/>
    </location>
</feature>
<dbReference type="EMBL" id="MNPL01002646">
    <property type="protein sequence ID" value="OQR78084.1"/>
    <property type="molecule type" value="Genomic_DNA"/>
</dbReference>
<comment type="caution">
    <text evidence="16">The sequence shown here is derived from an EMBL/GenBank/DDBJ whole genome shotgun (WGS) entry which is preliminary data.</text>
</comment>
<dbReference type="GO" id="GO:0008033">
    <property type="term" value="P:tRNA processing"/>
    <property type="evidence" value="ECO:0007669"/>
    <property type="project" value="UniProtKB-KW"/>
</dbReference>
<dbReference type="InterPro" id="IPR027417">
    <property type="entry name" value="P-loop_NTPase"/>
</dbReference>
<dbReference type="PANTHER" id="PTHR10925:SF5">
    <property type="entry name" value="RNA CYTIDINE ACETYLTRANSFERASE"/>
    <property type="match status" value="1"/>
</dbReference>